<evidence type="ECO:0000256" key="5">
    <source>
        <dbReference type="ARBA" id="ARBA00022679"/>
    </source>
</evidence>
<comment type="catalytic activity">
    <reaction evidence="1">
        <text>ATP + protein L-histidine = ADP + protein N-phospho-L-histidine.</text>
        <dbReference type="EC" id="2.7.13.3"/>
    </reaction>
</comment>
<organism evidence="10 11">
    <name type="scientific">Faecalicatena faecalis</name>
    <dbReference type="NCBI Taxonomy" id="2726362"/>
    <lineage>
        <taxon>Bacteria</taxon>
        <taxon>Bacillati</taxon>
        <taxon>Bacillota</taxon>
        <taxon>Clostridia</taxon>
        <taxon>Lachnospirales</taxon>
        <taxon>Lachnospiraceae</taxon>
        <taxon>Faecalicatena</taxon>
    </lineage>
</organism>
<reference evidence="10 11" key="1">
    <citation type="submission" date="2021-06" db="EMBL/GenBank/DDBJ databases">
        <title>Faecalicatena sp. nov. isolated from porcine feces.</title>
        <authorList>
            <person name="Oh B.S."/>
            <person name="Lee J.H."/>
        </authorList>
    </citation>
    <scope>NUCLEOTIDE SEQUENCE [LARGE SCALE GENOMIC DNA]</scope>
    <source>
        <strain evidence="10 11">AGMB00832</strain>
    </source>
</reference>
<dbReference type="EMBL" id="JABACJ020000004">
    <property type="protein sequence ID" value="MBU3875548.1"/>
    <property type="molecule type" value="Genomic_DNA"/>
</dbReference>
<feature type="transmembrane region" description="Helical" evidence="8">
    <location>
        <begin position="286"/>
        <end position="310"/>
    </location>
</feature>
<dbReference type="RefSeq" id="WP_216240579.1">
    <property type="nucleotide sequence ID" value="NZ_JABACJ020000004.1"/>
</dbReference>
<evidence type="ECO:0000256" key="3">
    <source>
        <dbReference type="ARBA" id="ARBA00012438"/>
    </source>
</evidence>
<evidence type="ECO:0000256" key="4">
    <source>
        <dbReference type="ARBA" id="ARBA00022553"/>
    </source>
</evidence>
<keyword evidence="7" id="KW-0902">Two-component regulatory system</keyword>
<gene>
    <name evidence="10" type="ORF">HGO97_006955</name>
</gene>
<keyword evidence="8" id="KW-1133">Transmembrane helix</keyword>
<dbReference type="EC" id="2.7.13.3" evidence="3"/>
<evidence type="ECO:0000256" key="7">
    <source>
        <dbReference type="ARBA" id="ARBA00023012"/>
    </source>
</evidence>
<dbReference type="GO" id="GO:0016301">
    <property type="term" value="F:kinase activity"/>
    <property type="evidence" value="ECO:0007669"/>
    <property type="project" value="UniProtKB-KW"/>
</dbReference>
<dbReference type="PANTHER" id="PTHR45453:SF1">
    <property type="entry name" value="PHOSPHATE REGULON SENSOR PROTEIN PHOR"/>
    <property type="match status" value="1"/>
</dbReference>
<dbReference type="SMART" id="SM00388">
    <property type="entry name" value="HisKA"/>
    <property type="match status" value="1"/>
</dbReference>
<dbReference type="SMART" id="SM00387">
    <property type="entry name" value="HATPase_c"/>
    <property type="match status" value="1"/>
</dbReference>
<keyword evidence="8" id="KW-0472">Membrane</keyword>
<comment type="subcellular location">
    <subcellularLocation>
        <location evidence="2">Membrane</location>
    </subcellularLocation>
</comment>
<dbReference type="Proteomes" id="UP000723714">
    <property type="component" value="Unassembled WGS sequence"/>
</dbReference>
<accession>A0ABS6D1S0</accession>
<dbReference type="Pfam" id="PF00512">
    <property type="entry name" value="HisKA"/>
    <property type="match status" value="1"/>
</dbReference>
<feature type="transmembrane region" description="Helical" evidence="8">
    <location>
        <begin position="257"/>
        <end position="274"/>
    </location>
</feature>
<evidence type="ECO:0000256" key="2">
    <source>
        <dbReference type="ARBA" id="ARBA00004370"/>
    </source>
</evidence>
<evidence type="ECO:0000256" key="1">
    <source>
        <dbReference type="ARBA" id="ARBA00000085"/>
    </source>
</evidence>
<feature type="transmembrane region" description="Helical" evidence="8">
    <location>
        <begin position="225"/>
        <end position="245"/>
    </location>
</feature>
<keyword evidence="5" id="KW-0808">Transferase</keyword>
<comment type="caution">
    <text evidence="10">The sequence shown here is derived from an EMBL/GenBank/DDBJ whole genome shotgun (WGS) entry which is preliminary data.</text>
</comment>
<protein>
    <recommendedName>
        <fullName evidence="3">histidine kinase</fullName>
        <ecNumber evidence="3">2.7.13.3</ecNumber>
    </recommendedName>
</protein>
<evidence type="ECO:0000313" key="10">
    <source>
        <dbReference type="EMBL" id="MBU3875548.1"/>
    </source>
</evidence>
<feature type="transmembrane region" description="Helical" evidence="8">
    <location>
        <begin position="381"/>
        <end position="400"/>
    </location>
</feature>
<dbReference type="CDD" id="cd00082">
    <property type="entry name" value="HisKA"/>
    <property type="match status" value="1"/>
</dbReference>
<dbReference type="InterPro" id="IPR003594">
    <property type="entry name" value="HATPase_dom"/>
</dbReference>
<dbReference type="InterPro" id="IPR050351">
    <property type="entry name" value="BphY/WalK/GraS-like"/>
</dbReference>
<feature type="transmembrane region" description="Helical" evidence="8">
    <location>
        <begin position="350"/>
        <end position="369"/>
    </location>
</feature>
<keyword evidence="4" id="KW-0597">Phosphoprotein</keyword>
<name>A0ABS6D1S0_9FIRM</name>
<sequence>MKRKENLQKISLSLFVLLISLLGIGILFYLTYHLDNKYTYKGRDVTVLADGWDFYPEYDRLPANGTATVLPDTDRPITIGEFGTFRSFHKDASPFGSAVYRKQLYLEPSPKGWLLELPEIFSASRVYINGTLVRSYGSLAKDTYNIHIQNTLILLPSGYVEIVIEAANYSHYYSGLIYPPLVGEADAITKLETGRLIFYGLLCFFSLGCAIVSFSVWFRRRIDPLYAAYGLLCFFFAVHISYPLIHWSGINWGEMPYVIEDTAWFAIFACMNVLTYQLPGQHKHRYGYLLCYAFSIGMAALPLPAFYILFPLCPKFIPVYSFLAAVAKIIMSIYLILVSVSGTLRNPQQVWLLSGNAVFGLGILIDYLTAGRFEPLRFGWQTEYCGFIMVLLFTVLISDYNRRILIQRQYLMDHLQDEVNRKTAWLTSMLEERKQFLSAVAHDLKAPVAAINTYIDYIRMSGIGSDEELLHYLDIIDHKSSQIQNNVQSLQLFHTQTSHKSAPEIFDCVEFLKYIYQETVSYADANGIYYQTELPEGPVYLFGHKESLFCAFENMIVNATEHTPYEGTIRLAAAFINDTLKITLSDNGEGIQPEDLPQIFHYEFSTKKGEGLCGLGLYFTKISIEEYGGSINVESRPGMGTTFYITFPIAHMNTPG</sequence>
<dbReference type="PROSITE" id="PS50109">
    <property type="entry name" value="HIS_KIN"/>
    <property type="match status" value="1"/>
</dbReference>
<keyword evidence="6 10" id="KW-0418">Kinase</keyword>
<dbReference type="InterPro" id="IPR005467">
    <property type="entry name" value="His_kinase_dom"/>
</dbReference>
<keyword evidence="11" id="KW-1185">Reference proteome</keyword>
<feature type="transmembrane region" description="Helical" evidence="8">
    <location>
        <begin position="12"/>
        <end position="32"/>
    </location>
</feature>
<evidence type="ECO:0000256" key="8">
    <source>
        <dbReference type="SAM" id="Phobius"/>
    </source>
</evidence>
<evidence type="ECO:0000313" key="11">
    <source>
        <dbReference type="Proteomes" id="UP000723714"/>
    </source>
</evidence>
<dbReference type="InterPro" id="IPR003661">
    <property type="entry name" value="HisK_dim/P_dom"/>
</dbReference>
<dbReference type="Pfam" id="PF02518">
    <property type="entry name" value="HATPase_c"/>
    <property type="match status" value="1"/>
</dbReference>
<evidence type="ECO:0000256" key="6">
    <source>
        <dbReference type="ARBA" id="ARBA00022777"/>
    </source>
</evidence>
<feature type="transmembrane region" description="Helical" evidence="8">
    <location>
        <begin position="316"/>
        <end position="338"/>
    </location>
</feature>
<dbReference type="PANTHER" id="PTHR45453">
    <property type="entry name" value="PHOSPHATE REGULON SENSOR PROTEIN PHOR"/>
    <property type="match status" value="1"/>
</dbReference>
<keyword evidence="8" id="KW-0812">Transmembrane</keyword>
<feature type="domain" description="Histidine kinase" evidence="9">
    <location>
        <begin position="439"/>
        <end position="651"/>
    </location>
</feature>
<evidence type="ECO:0000259" key="9">
    <source>
        <dbReference type="PROSITE" id="PS50109"/>
    </source>
</evidence>
<proteinExistence type="predicted"/>
<feature type="transmembrane region" description="Helical" evidence="8">
    <location>
        <begin position="196"/>
        <end position="218"/>
    </location>
</feature>